<dbReference type="AlphaFoldDB" id="A0AAV3ZEC2"/>
<evidence type="ECO:0000313" key="2">
    <source>
        <dbReference type="Proteomes" id="UP000735302"/>
    </source>
</evidence>
<name>A0AAV3ZEC2_9GAST</name>
<organism evidence="1 2">
    <name type="scientific">Plakobranchus ocellatus</name>
    <dbReference type="NCBI Taxonomy" id="259542"/>
    <lineage>
        <taxon>Eukaryota</taxon>
        <taxon>Metazoa</taxon>
        <taxon>Spiralia</taxon>
        <taxon>Lophotrochozoa</taxon>
        <taxon>Mollusca</taxon>
        <taxon>Gastropoda</taxon>
        <taxon>Heterobranchia</taxon>
        <taxon>Euthyneura</taxon>
        <taxon>Panpulmonata</taxon>
        <taxon>Sacoglossa</taxon>
        <taxon>Placobranchoidea</taxon>
        <taxon>Plakobranchidae</taxon>
        <taxon>Plakobranchus</taxon>
    </lineage>
</organism>
<dbReference type="EMBL" id="BLXT01002349">
    <property type="protein sequence ID" value="GFN93494.1"/>
    <property type="molecule type" value="Genomic_DNA"/>
</dbReference>
<comment type="caution">
    <text evidence="1">The sequence shown here is derived from an EMBL/GenBank/DDBJ whole genome shotgun (WGS) entry which is preliminary data.</text>
</comment>
<sequence length="69" mass="7879">MNGDTRLALTSEGFRRIAHLAKNAHLLFRYLGKALLNLRLYSVALGARQLRSRFAHAEIPIGRKFQVFI</sequence>
<accession>A0AAV3ZEC2</accession>
<keyword evidence="2" id="KW-1185">Reference proteome</keyword>
<reference evidence="1 2" key="1">
    <citation type="journal article" date="2021" name="Elife">
        <title>Chloroplast acquisition without the gene transfer in kleptoplastic sea slugs, Plakobranchus ocellatus.</title>
        <authorList>
            <person name="Maeda T."/>
            <person name="Takahashi S."/>
            <person name="Yoshida T."/>
            <person name="Shimamura S."/>
            <person name="Takaki Y."/>
            <person name="Nagai Y."/>
            <person name="Toyoda A."/>
            <person name="Suzuki Y."/>
            <person name="Arimoto A."/>
            <person name="Ishii H."/>
            <person name="Satoh N."/>
            <person name="Nishiyama T."/>
            <person name="Hasebe M."/>
            <person name="Maruyama T."/>
            <person name="Minagawa J."/>
            <person name="Obokata J."/>
            <person name="Shigenobu S."/>
        </authorList>
    </citation>
    <scope>NUCLEOTIDE SEQUENCE [LARGE SCALE GENOMIC DNA]</scope>
</reference>
<proteinExistence type="predicted"/>
<evidence type="ECO:0000313" key="1">
    <source>
        <dbReference type="EMBL" id="GFN93494.1"/>
    </source>
</evidence>
<protein>
    <submittedName>
        <fullName evidence="1">Uncharacterized protein</fullName>
    </submittedName>
</protein>
<gene>
    <name evidence="1" type="ORF">PoB_002000000</name>
</gene>
<dbReference type="Proteomes" id="UP000735302">
    <property type="component" value="Unassembled WGS sequence"/>
</dbReference>